<reference evidence="1 2" key="1">
    <citation type="submission" date="2007-03" db="EMBL/GenBank/DDBJ databases">
        <authorList>
            <person name="Stal L."/>
            <person name="Ferriera S."/>
            <person name="Johnson J."/>
            <person name="Kravitz S."/>
            <person name="Beeson K."/>
            <person name="Sutton G."/>
            <person name="Rogers Y.-H."/>
            <person name="Friedman R."/>
            <person name="Frazier M."/>
            <person name="Venter J.C."/>
        </authorList>
    </citation>
    <scope>NUCLEOTIDE SEQUENCE [LARGE SCALE GENOMIC DNA]</scope>
    <source>
        <strain evidence="1 2">CCY0110</strain>
    </source>
</reference>
<comment type="caution">
    <text evidence="1">The sequence shown here is derived from an EMBL/GenBank/DDBJ whole genome shotgun (WGS) entry which is preliminary data.</text>
</comment>
<dbReference type="RefSeq" id="WP_008278757.1">
    <property type="nucleotide sequence ID" value="NZ_AAXW01000102.1"/>
</dbReference>
<gene>
    <name evidence="1" type="ORF">CY0110_14750</name>
</gene>
<dbReference type="Proteomes" id="UP000003781">
    <property type="component" value="Unassembled WGS sequence"/>
</dbReference>
<evidence type="ECO:0000313" key="2">
    <source>
        <dbReference type="Proteomes" id="UP000003781"/>
    </source>
</evidence>
<keyword evidence="2" id="KW-1185">Reference proteome</keyword>
<organism evidence="1 2">
    <name type="scientific">Crocosphaera chwakensis CCY0110</name>
    <dbReference type="NCBI Taxonomy" id="391612"/>
    <lineage>
        <taxon>Bacteria</taxon>
        <taxon>Bacillati</taxon>
        <taxon>Cyanobacteriota</taxon>
        <taxon>Cyanophyceae</taxon>
        <taxon>Oscillatoriophycideae</taxon>
        <taxon>Chroococcales</taxon>
        <taxon>Aphanothecaceae</taxon>
        <taxon>Crocosphaera</taxon>
        <taxon>Crocosphaera chwakensis</taxon>
    </lineage>
</organism>
<dbReference type="OrthoDB" id="200044at2"/>
<dbReference type="AlphaFoldDB" id="A3IZE0"/>
<dbReference type="EMBL" id="AAXW01000102">
    <property type="protein sequence ID" value="EAZ88152.1"/>
    <property type="molecule type" value="Genomic_DNA"/>
</dbReference>
<proteinExistence type="predicted"/>
<protein>
    <recommendedName>
        <fullName evidence="3">CobQ/CobB/MinD/ParA nucleotide binding domain-containing protein</fullName>
    </recommendedName>
</protein>
<dbReference type="SUPFAM" id="SSF52540">
    <property type="entry name" value="P-loop containing nucleoside triphosphate hydrolases"/>
    <property type="match status" value="1"/>
</dbReference>
<sequence length="295" mass="34309">MTTLQENAKTESNTSKGTSTPIKNLIIVGGEKGGTGKSYLTRHLIGFCLRKQWEDKITVFDADPSVDDVYQAYEKYPWMKKVEFSDSKYKLADPFDIYDKSENKFLVIVNLPSNIQKNFNNFFETFGLFKKEIQEKVYETAYYLFVSDGSYQSIKLFREHLQRYKDKPFIKTIFILNEGQNGQSESFKYLETIDSESSKGLIKEINDLKIPVLVIPELAPNLRYKIDELVSEQKTSFDEIVKGNQLSLLWSSHYQQYLEKINNLFGELFNQSAEVKYQNLQNHQTKQRTAQSLPI</sequence>
<evidence type="ECO:0000313" key="1">
    <source>
        <dbReference type="EMBL" id="EAZ88152.1"/>
    </source>
</evidence>
<name>A3IZE0_9CHRO</name>
<dbReference type="eggNOG" id="COG1192">
    <property type="taxonomic scope" value="Bacteria"/>
</dbReference>
<evidence type="ECO:0008006" key="3">
    <source>
        <dbReference type="Google" id="ProtNLM"/>
    </source>
</evidence>
<dbReference type="InterPro" id="IPR027417">
    <property type="entry name" value="P-loop_NTPase"/>
</dbReference>
<accession>A3IZE0</accession>